<dbReference type="PANTHER" id="PTHR48267:SF1">
    <property type="entry name" value="BILIRUBIN OXIDASE"/>
    <property type="match status" value="1"/>
</dbReference>
<sequence>MLRMSGALILAALPLFHGAVLKDFESPPYTNLFAIPLPISPIKEPKFNTTDPQTGRPINYYEIEIKSFSKNFYPDLANATLVGYDGMVPGPTFKMERGVQSIVRFINNAELPNSVHLHGSYSKSAWDGWADDITQPGEFKDYFYPNNQSARTLWYHDHAVDITAVNAYFGQFGTYILHDPEEDALNLPSGEYDIPLMIGTKQFNADGTLFNPADETTSLYGDIVVVNGEPWPFLAVEPRKYRFRLINVGDSRSFQFYFTDADSSASVTDKRATTKDDPVNQLPFYVIGSDTGLLTNPVLTTTLYHSIAERYEIIFDFSPFAGQKITLRNTGDVAADTDYLYTDRVMQFQVSSEPVTDTSVVPSTLREIEFPSVANKSTANPDHTFTFERQNGDWRINGIGWDMVDQRVLARPPVGATEIWELVNGGGGWSHPVHVHLVDMHVIARTGGNIGRGVEPYEDKGLKDVVWLGPSETVFVEAAYQPWDGLYMFHCHNLIHEDHDMLAAFNVTQLVELGYNDTIFLDPRQDTFAPEANTADKLTESSIMDKIDFLASLQPYGDIAEREQRIKDYYDDNPEEEFEDEDD</sequence>
<accession>A0A9W8YR66</accession>
<evidence type="ECO:0000259" key="6">
    <source>
        <dbReference type="Pfam" id="PF07732"/>
    </source>
</evidence>
<dbReference type="AlphaFoldDB" id="A0A9W8YR66"/>
<evidence type="ECO:0000256" key="2">
    <source>
        <dbReference type="ARBA" id="ARBA00023008"/>
    </source>
</evidence>
<dbReference type="GO" id="GO:0016491">
    <property type="term" value="F:oxidoreductase activity"/>
    <property type="evidence" value="ECO:0007669"/>
    <property type="project" value="InterPro"/>
</dbReference>
<comment type="caution">
    <text evidence="7">The sequence shown here is derived from an EMBL/GenBank/DDBJ whole genome shotgun (WGS) entry which is preliminary data.</text>
</comment>
<evidence type="ECO:0008006" key="9">
    <source>
        <dbReference type="Google" id="ProtNLM"/>
    </source>
</evidence>
<reference evidence="7" key="1">
    <citation type="submission" date="2022-10" db="EMBL/GenBank/DDBJ databases">
        <title>Tapping the CABI collections for fungal endophytes: first genome assemblies for Collariella, Neodidymelliopsis, Ascochyta clinopodiicola, Didymella pomorum, Didymosphaeria variabile, Neocosmospora piperis and Neocucurbitaria cava.</title>
        <authorList>
            <person name="Hill R."/>
        </authorList>
    </citation>
    <scope>NUCLEOTIDE SEQUENCE</scope>
    <source>
        <strain evidence="7">IMI 355082</strain>
    </source>
</reference>
<keyword evidence="8" id="KW-1185">Reference proteome</keyword>
<feature type="domain" description="Plastocyanin-like" evidence="5">
    <location>
        <begin position="387"/>
        <end position="508"/>
    </location>
</feature>
<dbReference type="OrthoDB" id="262547at2759"/>
<proteinExistence type="inferred from homology"/>
<evidence type="ECO:0000313" key="8">
    <source>
        <dbReference type="Proteomes" id="UP001140453"/>
    </source>
</evidence>
<evidence type="ECO:0000256" key="1">
    <source>
        <dbReference type="ARBA" id="ARBA00010609"/>
    </source>
</evidence>
<dbReference type="InterPro" id="IPR011706">
    <property type="entry name" value="Cu-oxidase_C"/>
</dbReference>
<dbReference type="EMBL" id="JAPEVB010000003">
    <property type="protein sequence ID" value="KAJ4390896.1"/>
    <property type="molecule type" value="Genomic_DNA"/>
</dbReference>
<feature type="signal peptide" evidence="4">
    <location>
        <begin position="1"/>
        <end position="18"/>
    </location>
</feature>
<gene>
    <name evidence="7" type="ORF">N0V93_004495</name>
</gene>
<organism evidence="7 8">
    <name type="scientific">Gnomoniopsis smithogilvyi</name>
    <dbReference type="NCBI Taxonomy" id="1191159"/>
    <lineage>
        <taxon>Eukaryota</taxon>
        <taxon>Fungi</taxon>
        <taxon>Dikarya</taxon>
        <taxon>Ascomycota</taxon>
        <taxon>Pezizomycotina</taxon>
        <taxon>Sordariomycetes</taxon>
        <taxon>Sordariomycetidae</taxon>
        <taxon>Diaporthales</taxon>
        <taxon>Gnomoniaceae</taxon>
        <taxon>Gnomoniopsis</taxon>
    </lineage>
</organism>
<comment type="similarity">
    <text evidence="1">Belongs to the multicopper oxidase family.</text>
</comment>
<feature type="domain" description="Plastocyanin-like" evidence="6">
    <location>
        <begin position="75"/>
        <end position="181"/>
    </location>
</feature>
<dbReference type="InterPro" id="IPR011707">
    <property type="entry name" value="Cu-oxidase-like_N"/>
</dbReference>
<keyword evidence="2" id="KW-0186">Copper</keyword>
<dbReference type="InterPro" id="IPR008972">
    <property type="entry name" value="Cupredoxin"/>
</dbReference>
<evidence type="ECO:0000256" key="3">
    <source>
        <dbReference type="SAM" id="MobiDB-lite"/>
    </source>
</evidence>
<feature type="compositionally biased region" description="Acidic residues" evidence="3">
    <location>
        <begin position="571"/>
        <end position="583"/>
    </location>
</feature>
<evidence type="ECO:0000313" key="7">
    <source>
        <dbReference type="EMBL" id="KAJ4390896.1"/>
    </source>
</evidence>
<dbReference type="Proteomes" id="UP001140453">
    <property type="component" value="Unassembled WGS sequence"/>
</dbReference>
<keyword evidence="4" id="KW-0732">Signal</keyword>
<feature type="region of interest" description="Disordered" evidence="3">
    <location>
        <begin position="563"/>
        <end position="583"/>
    </location>
</feature>
<dbReference type="SUPFAM" id="SSF49503">
    <property type="entry name" value="Cupredoxins"/>
    <property type="match status" value="3"/>
</dbReference>
<dbReference type="Pfam" id="PF07732">
    <property type="entry name" value="Cu-oxidase_3"/>
    <property type="match status" value="1"/>
</dbReference>
<dbReference type="Pfam" id="PF07731">
    <property type="entry name" value="Cu-oxidase_2"/>
    <property type="match status" value="1"/>
</dbReference>
<dbReference type="CDD" id="cd13889">
    <property type="entry name" value="CuRO_3_BOD"/>
    <property type="match status" value="1"/>
</dbReference>
<protein>
    <recommendedName>
        <fullName evidence="9">Bilirubin oxidase</fullName>
    </recommendedName>
</protein>
<dbReference type="InterPro" id="IPR045087">
    <property type="entry name" value="Cu-oxidase_fam"/>
</dbReference>
<dbReference type="GO" id="GO:0005507">
    <property type="term" value="F:copper ion binding"/>
    <property type="evidence" value="ECO:0007669"/>
    <property type="project" value="InterPro"/>
</dbReference>
<feature type="chain" id="PRO_5040825909" description="Bilirubin oxidase" evidence="4">
    <location>
        <begin position="19"/>
        <end position="583"/>
    </location>
</feature>
<dbReference type="Gene3D" id="2.60.40.420">
    <property type="entry name" value="Cupredoxins - blue copper proteins"/>
    <property type="match status" value="3"/>
</dbReference>
<dbReference type="PANTHER" id="PTHR48267">
    <property type="entry name" value="CUPREDOXIN SUPERFAMILY PROTEIN"/>
    <property type="match status" value="1"/>
</dbReference>
<evidence type="ECO:0000259" key="5">
    <source>
        <dbReference type="Pfam" id="PF07731"/>
    </source>
</evidence>
<evidence type="ECO:0000256" key="4">
    <source>
        <dbReference type="SAM" id="SignalP"/>
    </source>
</evidence>
<name>A0A9W8YR66_9PEZI</name>